<evidence type="ECO:0000256" key="2">
    <source>
        <dbReference type="ARBA" id="ARBA00022723"/>
    </source>
</evidence>
<dbReference type="Pfam" id="PF03450">
    <property type="entry name" value="CO_deh_flav_C"/>
    <property type="match status" value="1"/>
</dbReference>
<keyword evidence="1" id="KW-0285">Flavoprotein</keyword>
<feature type="domain" description="2Fe-2S ferredoxin-type" evidence="6">
    <location>
        <begin position="4"/>
        <end position="92"/>
    </location>
</feature>
<dbReference type="Gene3D" id="1.10.150.120">
    <property type="entry name" value="[2Fe-2S]-binding domain"/>
    <property type="match status" value="1"/>
</dbReference>
<dbReference type="InterPro" id="IPR016167">
    <property type="entry name" value="FAD-bd_PCMH_sub1"/>
</dbReference>
<dbReference type="InterPro" id="IPR002888">
    <property type="entry name" value="2Fe-2S-bd"/>
</dbReference>
<dbReference type="InterPro" id="IPR001041">
    <property type="entry name" value="2Fe-2S_ferredoxin-type"/>
</dbReference>
<dbReference type="Pfam" id="PF00941">
    <property type="entry name" value="FAD_binding_5"/>
    <property type="match status" value="1"/>
</dbReference>
<dbReference type="InterPro" id="IPR036683">
    <property type="entry name" value="CO_DH_flav_C_dom_sf"/>
</dbReference>
<evidence type="ECO:0000313" key="8">
    <source>
        <dbReference type="EMBL" id="RMX04225.1"/>
    </source>
</evidence>
<dbReference type="GO" id="GO:0071949">
    <property type="term" value="F:FAD binding"/>
    <property type="evidence" value="ECO:0007669"/>
    <property type="project" value="InterPro"/>
</dbReference>
<dbReference type="RefSeq" id="WP_122231001.1">
    <property type="nucleotide sequence ID" value="NZ_RDQO01000005.1"/>
</dbReference>
<keyword evidence="5" id="KW-0408">Iron</keyword>
<dbReference type="GO" id="GO:0051537">
    <property type="term" value="F:2 iron, 2 sulfur cluster binding"/>
    <property type="evidence" value="ECO:0007669"/>
    <property type="project" value="InterPro"/>
</dbReference>
<dbReference type="SUPFAM" id="SSF55447">
    <property type="entry name" value="CO dehydrogenase flavoprotein C-terminal domain-like"/>
    <property type="match status" value="1"/>
</dbReference>
<dbReference type="Gene3D" id="3.30.465.10">
    <property type="match status" value="1"/>
</dbReference>
<dbReference type="EC" id="1.17.1.4" evidence="8"/>
<dbReference type="Gene3D" id="3.30.43.10">
    <property type="entry name" value="Uridine Diphospho-n-acetylenolpyruvylglucosamine Reductase, domain 2"/>
    <property type="match status" value="1"/>
</dbReference>
<dbReference type="OrthoDB" id="9179439at2"/>
<dbReference type="Gene3D" id="3.10.20.30">
    <property type="match status" value="1"/>
</dbReference>
<dbReference type="InterPro" id="IPR036318">
    <property type="entry name" value="FAD-bd_PCMH-like_sf"/>
</dbReference>
<dbReference type="PROSITE" id="PS51085">
    <property type="entry name" value="2FE2S_FER_2"/>
    <property type="match status" value="1"/>
</dbReference>
<evidence type="ECO:0000256" key="3">
    <source>
        <dbReference type="ARBA" id="ARBA00022827"/>
    </source>
</evidence>
<dbReference type="SUPFAM" id="SSF56176">
    <property type="entry name" value="FAD-binding/transporter-associated domain-like"/>
    <property type="match status" value="1"/>
</dbReference>
<dbReference type="InterPro" id="IPR002346">
    <property type="entry name" value="Mopterin_DH_FAD-bd"/>
</dbReference>
<reference evidence="8 9" key="1">
    <citation type="submission" date="2018-10" db="EMBL/GenBank/DDBJ databases">
        <title>Draft genome of Cortibacter populi DSM10536.</title>
        <authorList>
            <person name="Bernier A.-M."/>
            <person name="Bernard K."/>
        </authorList>
    </citation>
    <scope>NUCLEOTIDE SEQUENCE [LARGE SCALE GENOMIC DNA]</scope>
    <source>
        <strain evidence="8 9">DSM 105136</strain>
    </source>
</reference>
<dbReference type="SUPFAM" id="SSF47741">
    <property type="entry name" value="CO dehydrogenase ISP C-domain like"/>
    <property type="match status" value="1"/>
</dbReference>
<dbReference type="InterPro" id="IPR016166">
    <property type="entry name" value="FAD-bd_PCMH"/>
</dbReference>
<dbReference type="InterPro" id="IPR014307">
    <property type="entry name" value="Xanthine_DH_ssu"/>
</dbReference>
<evidence type="ECO:0000256" key="4">
    <source>
        <dbReference type="ARBA" id="ARBA00023002"/>
    </source>
</evidence>
<dbReference type="InterPro" id="IPR036884">
    <property type="entry name" value="2Fe-2S-bd_dom_sf"/>
</dbReference>
<dbReference type="GO" id="GO:0004854">
    <property type="term" value="F:xanthine dehydrogenase activity"/>
    <property type="evidence" value="ECO:0007669"/>
    <property type="project" value="UniProtKB-EC"/>
</dbReference>
<dbReference type="PROSITE" id="PS00197">
    <property type="entry name" value="2FE2S_FER_1"/>
    <property type="match status" value="1"/>
</dbReference>
<dbReference type="SUPFAM" id="SSF54292">
    <property type="entry name" value="2Fe-2S ferredoxin-like"/>
    <property type="match status" value="1"/>
</dbReference>
<keyword evidence="3" id="KW-0274">FAD</keyword>
<dbReference type="PIRSF" id="PIRSF036557">
    <property type="entry name" value="XdhA_RC"/>
    <property type="match status" value="1"/>
</dbReference>
<dbReference type="Pfam" id="PF01799">
    <property type="entry name" value="Fer2_2"/>
    <property type="match status" value="1"/>
</dbReference>
<dbReference type="PANTHER" id="PTHR45444">
    <property type="entry name" value="XANTHINE DEHYDROGENASE"/>
    <property type="match status" value="1"/>
</dbReference>
<evidence type="ECO:0000259" key="7">
    <source>
        <dbReference type="PROSITE" id="PS51387"/>
    </source>
</evidence>
<dbReference type="AlphaFoldDB" id="A0A3M6QMP4"/>
<gene>
    <name evidence="8" type="primary">xdhA</name>
    <name evidence="8" type="ORF">D8I35_15635</name>
</gene>
<dbReference type="CDD" id="cd00207">
    <property type="entry name" value="fer2"/>
    <property type="match status" value="1"/>
</dbReference>
<dbReference type="PROSITE" id="PS51387">
    <property type="entry name" value="FAD_PCMH"/>
    <property type="match status" value="1"/>
</dbReference>
<evidence type="ECO:0000256" key="1">
    <source>
        <dbReference type="ARBA" id="ARBA00022630"/>
    </source>
</evidence>
<keyword evidence="9" id="KW-1185">Reference proteome</keyword>
<dbReference type="NCBIfam" id="TIGR02963">
    <property type="entry name" value="xanthine_xdhA"/>
    <property type="match status" value="1"/>
</dbReference>
<evidence type="ECO:0000259" key="6">
    <source>
        <dbReference type="PROSITE" id="PS51085"/>
    </source>
</evidence>
<dbReference type="InterPro" id="IPR012175">
    <property type="entry name" value="Xanth_DH_ssu_bac"/>
</dbReference>
<dbReference type="InterPro" id="IPR012675">
    <property type="entry name" value="Beta-grasp_dom_sf"/>
</dbReference>
<dbReference type="InterPro" id="IPR005107">
    <property type="entry name" value="CO_DH_flav_C"/>
</dbReference>
<evidence type="ECO:0000256" key="5">
    <source>
        <dbReference type="ARBA" id="ARBA00023004"/>
    </source>
</evidence>
<name>A0A3M6QMP4_9BURK</name>
<dbReference type="SMART" id="SM01092">
    <property type="entry name" value="CO_deh_flav_C"/>
    <property type="match status" value="1"/>
</dbReference>
<dbReference type="EMBL" id="RDQO01000005">
    <property type="protein sequence ID" value="RMX04225.1"/>
    <property type="molecule type" value="Genomic_DNA"/>
</dbReference>
<dbReference type="Proteomes" id="UP000278006">
    <property type="component" value="Unassembled WGS sequence"/>
</dbReference>
<accession>A0A3M6QMP4</accession>
<sequence length="543" mass="57222">MTNPPIRLLLNAEPVEIHGLPVTTTLLAWLRGQRGLKGTKEGCAEGDCGACTVVVGALDATQGDALQLASVNACIQLLPTLDGKAVFTVEYLRALADGALHPVQKAMVEHHGSQCGFCTPGFVMSLWQLYERRPEDAPASPSSGGARCAGGCAGQQVCGPSAGQPGPQGQPPSRAEIASALTGNLCRCTGYRPILDAGEAMFAEPAVHLDRAAIRAALLALRQRRAAAALDYQAADAHCHLPRNLAQLLALRAQKPQATLVAGGTDVGLWVTKQFRELGDLIHTGAVAELQAMTTAADGGLRIGAAVSLNAAYAAIAGRYPELAELWERFASTPVRNAGTLGGNVANGSPIGDSMPPLIALGARVVLQSLRAERVLALEDFYLDYMKKDLAADEIVAAVEIPPRAQGLRFRTYKLSKRYDSDISAVCSAFALVLAPDGRIGAARIAFGGMAATPRRAAQAEAALRGRRWDEDALEQACAALAQDYRPLGDMRASAAYRQRAAANLLRRFYLETRQHAALPAEAVNVFADIADRTGLAGLANQA</sequence>
<dbReference type="PANTHER" id="PTHR45444:SF3">
    <property type="entry name" value="XANTHINE DEHYDROGENASE"/>
    <property type="match status" value="1"/>
</dbReference>
<dbReference type="Pfam" id="PF00111">
    <property type="entry name" value="Fer2"/>
    <property type="match status" value="1"/>
</dbReference>
<dbReference type="InterPro" id="IPR016169">
    <property type="entry name" value="FAD-bd_PCMH_sub2"/>
</dbReference>
<feature type="domain" description="FAD-binding PCMH-type" evidence="7">
    <location>
        <begin position="232"/>
        <end position="406"/>
    </location>
</feature>
<dbReference type="Gene3D" id="3.30.390.50">
    <property type="entry name" value="CO dehydrogenase flavoprotein, C-terminal domain"/>
    <property type="match status" value="1"/>
</dbReference>
<evidence type="ECO:0000313" key="9">
    <source>
        <dbReference type="Proteomes" id="UP000278006"/>
    </source>
</evidence>
<protein>
    <submittedName>
        <fullName evidence="8">Xanthine dehydrogenase small subunit</fullName>
        <ecNumber evidence="8">1.17.1.4</ecNumber>
    </submittedName>
</protein>
<proteinExistence type="predicted"/>
<dbReference type="GO" id="GO:0005506">
    <property type="term" value="F:iron ion binding"/>
    <property type="evidence" value="ECO:0007669"/>
    <property type="project" value="InterPro"/>
</dbReference>
<keyword evidence="4 8" id="KW-0560">Oxidoreductase</keyword>
<organism evidence="8 9">
    <name type="scientific">Corticibacter populi</name>
    <dbReference type="NCBI Taxonomy" id="1550736"/>
    <lineage>
        <taxon>Bacteria</taxon>
        <taxon>Pseudomonadati</taxon>
        <taxon>Pseudomonadota</taxon>
        <taxon>Betaproteobacteria</taxon>
        <taxon>Burkholderiales</taxon>
        <taxon>Comamonadaceae</taxon>
        <taxon>Corticibacter</taxon>
    </lineage>
</organism>
<dbReference type="InterPro" id="IPR036010">
    <property type="entry name" value="2Fe-2S_ferredoxin-like_sf"/>
</dbReference>
<dbReference type="InterPro" id="IPR016208">
    <property type="entry name" value="Ald_Oxase/xanthine_DH-like"/>
</dbReference>
<comment type="caution">
    <text evidence="8">The sequence shown here is derived from an EMBL/GenBank/DDBJ whole genome shotgun (WGS) entry which is preliminary data.</text>
</comment>
<dbReference type="InterPro" id="IPR006058">
    <property type="entry name" value="2Fe2S_fd_BS"/>
</dbReference>
<keyword evidence="2" id="KW-0479">Metal-binding</keyword>